<dbReference type="Proteomes" id="UP001341840">
    <property type="component" value="Unassembled WGS sequence"/>
</dbReference>
<evidence type="ECO:0000313" key="3">
    <source>
        <dbReference type="Proteomes" id="UP001341840"/>
    </source>
</evidence>
<comment type="caution">
    <text evidence="2">The sequence shown here is derived from an EMBL/GenBank/DDBJ whole genome shotgun (WGS) entry which is preliminary data.</text>
</comment>
<sequence length="123" mass="14485">MQVYAAQLLCIGRYEELKARKEVKQKKEESAELQKNMEREKKLQLPMEQVAMKEKEVLDLKNENKELKRKVEKLEKDKTGLEARVVELCGQKKEAETSKEHHGYEMLVVGFERARKQAGFFFP</sequence>
<feature type="coiled-coil region" evidence="1">
    <location>
        <begin position="14"/>
        <end position="91"/>
    </location>
</feature>
<keyword evidence="1" id="KW-0175">Coiled coil</keyword>
<accession>A0ABU6QVM3</accession>
<reference evidence="2 3" key="1">
    <citation type="journal article" date="2023" name="Plants (Basel)">
        <title>Bridging the Gap: Combining Genomics and Transcriptomics Approaches to Understand Stylosanthes scabra, an Orphan Legume from the Brazilian Caatinga.</title>
        <authorList>
            <person name="Ferreira-Neto J.R.C."/>
            <person name="da Silva M.D."/>
            <person name="Binneck E."/>
            <person name="de Melo N.F."/>
            <person name="da Silva R.H."/>
            <person name="de Melo A.L.T.M."/>
            <person name="Pandolfi V."/>
            <person name="Bustamante F.O."/>
            <person name="Brasileiro-Vidal A.C."/>
            <person name="Benko-Iseppon A.M."/>
        </authorList>
    </citation>
    <scope>NUCLEOTIDE SEQUENCE [LARGE SCALE GENOMIC DNA]</scope>
    <source>
        <tissue evidence="2">Leaves</tissue>
    </source>
</reference>
<evidence type="ECO:0000313" key="2">
    <source>
        <dbReference type="EMBL" id="MED6115691.1"/>
    </source>
</evidence>
<dbReference type="EMBL" id="JASCZI010001968">
    <property type="protein sequence ID" value="MED6115691.1"/>
    <property type="molecule type" value="Genomic_DNA"/>
</dbReference>
<evidence type="ECO:0000256" key="1">
    <source>
        <dbReference type="SAM" id="Coils"/>
    </source>
</evidence>
<keyword evidence="3" id="KW-1185">Reference proteome</keyword>
<proteinExistence type="predicted"/>
<gene>
    <name evidence="2" type="ORF">PIB30_093132</name>
</gene>
<organism evidence="2 3">
    <name type="scientific">Stylosanthes scabra</name>
    <dbReference type="NCBI Taxonomy" id="79078"/>
    <lineage>
        <taxon>Eukaryota</taxon>
        <taxon>Viridiplantae</taxon>
        <taxon>Streptophyta</taxon>
        <taxon>Embryophyta</taxon>
        <taxon>Tracheophyta</taxon>
        <taxon>Spermatophyta</taxon>
        <taxon>Magnoliopsida</taxon>
        <taxon>eudicotyledons</taxon>
        <taxon>Gunneridae</taxon>
        <taxon>Pentapetalae</taxon>
        <taxon>rosids</taxon>
        <taxon>fabids</taxon>
        <taxon>Fabales</taxon>
        <taxon>Fabaceae</taxon>
        <taxon>Papilionoideae</taxon>
        <taxon>50 kb inversion clade</taxon>
        <taxon>dalbergioids sensu lato</taxon>
        <taxon>Dalbergieae</taxon>
        <taxon>Pterocarpus clade</taxon>
        <taxon>Stylosanthes</taxon>
    </lineage>
</organism>
<protein>
    <submittedName>
        <fullName evidence="2">Uncharacterized protein</fullName>
    </submittedName>
</protein>
<name>A0ABU6QVM3_9FABA</name>